<organism evidence="1 2">
    <name type="scientific">Herbaspirillum robiniae</name>
    <dbReference type="NCBI Taxonomy" id="2014887"/>
    <lineage>
        <taxon>Bacteria</taxon>
        <taxon>Pseudomonadati</taxon>
        <taxon>Pseudomonadota</taxon>
        <taxon>Betaproteobacteria</taxon>
        <taxon>Burkholderiales</taxon>
        <taxon>Oxalobacteraceae</taxon>
        <taxon>Herbaspirillum</taxon>
    </lineage>
</organism>
<reference evidence="1 2" key="1">
    <citation type="submission" date="2017-06" db="EMBL/GenBank/DDBJ databases">
        <title>Herbaspirillum phytohormonus sp. nov., isolated from the root nodule of Robinia pseudoacacia in lead-zinc mine.</title>
        <authorList>
            <person name="Fan M."/>
            <person name="Lin Y."/>
        </authorList>
    </citation>
    <scope>NUCLEOTIDE SEQUENCE [LARGE SCALE GENOMIC DNA]</scope>
    <source>
        <strain evidence="1 2">HZ10</strain>
    </source>
</reference>
<accession>A0A246WNF6</accession>
<sequence length="74" mass="8052">MRVFLMAARQQALKYPTGGRVLSQAGRVAVAQSCARRWSCFLTTSNAPAARELIDLGRLIDRSMAGAIAGNWRS</sequence>
<comment type="caution">
    <text evidence="1">The sequence shown here is derived from an EMBL/GenBank/DDBJ whole genome shotgun (WGS) entry which is preliminary data.</text>
</comment>
<dbReference type="AlphaFoldDB" id="A0A246WNF6"/>
<dbReference type="Proteomes" id="UP000197596">
    <property type="component" value="Unassembled WGS sequence"/>
</dbReference>
<proteinExistence type="predicted"/>
<gene>
    <name evidence="1" type="ORF">CEJ42_17590</name>
</gene>
<protein>
    <submittedName>
        <fullName evidence="1">Uncharacterized protein</fullName>
    </submittedName>
</protein>
<name>A0A246WNF6_9BURK</name>
<dbReference type="EMBL" id="NJGU01000009">
    <property type="protein sequence ID" value="OWY27894.1"/>
    <property type="molecule type" value="Genomic_DNA"/>
</dbReference>
<evidence type="ECO:0000313" key="2">
    <source>
        <dbReference type="Proteomes" id="UP000197596"/>
    </source>
</evidence>
<evidence type="ECO:0000313" key="1">
    <source>
        <dbReference type="EMBL" id="OWY27894.1"/>
    </source>
</evidence>